<dbReference type="RefSeq" id="WP_045670640.1">
    <property type="nucleotide sequence ID" value="NZ_CP011058.1"/>
</dbReference>
<evidence type="ECO:0000313" key="1">
    <source>
        <dbReference type="EMBL" id="AJY75207.1"/>
    </source>
</evidence>
<dbReference type="KEGG" id="pbj:VN24_12250"/>
<sequence length="127" mass="13985">MIKKARTKCFGGYMGGGNVGGLSGSNKSNRSDRGRLDPFFGPSLQQRLRGWAIASTLVAVQLEKKKLVGQIISVDGNGFQMTIIDRDRRFDNRTNGNRSNNSHRSRFPEGSIVFVSFKQVNAIAAIH</sequence>
<dbReference type="EMBL" id="CP011058">
    <property type="protein sequence ID" value="AJY75207.1"/>
    <property type="molecule type" value="Genomic_DNA"/>
</dbReference>
<dbReference type="PATRIC" id="fig|1126833.4.peg.2686"/>
<dbReference type="Proteomes" id="UP000032633">
    <property type="component" value="Chromosome"/>
</dbReference>
<dbReference type="OrthoDB" id="9930566at2"/>
<evidence type="ECO:0000313" key="2">
    <source>
        <dbReference type="Proteomes" id="UP000032633"/>
    </source>
</evidence>
<dbReference type="AlphaFoldDB" id="A0A0D5NJP7"/>
<organism evidence="1 2">
    <name type="scientific">Paenibacillus beijingensis</name>
    <dbReference type="NCBI Taxonomy" id="1126833"/>
    <lineage>
        <taxon>Bacteria</taxon>
        <taxon>Bacillati</taxon>
        <taxon>Bacillota</taxon>
        <taxon>Bacilli</taxon>
        <taxon>Bacillales</taxon>
        <taxon>Paenibacillaceae</taxon>
        <taxon>Paenibacillus</taxon>
    </lineage>
</organism>
<gene>
    <name evidence="1" type="ORF">VN24_12250</name>
</gene>
<keyword evidence="2" id="KW-1185">Reference proteome</keyword>
<reference evidence="1" key="1">
    <citation type="journal article" date="2015" name="J. Biotechnol.">
        <title>Complete genome sequence of Paenibacillus beijingensis 7188(T) (=DSM 24997(T)), a novel rhizobacterium from jujube garden soil.</title>
        <authorList>
            <person name="Kwak Y."/>
            <person name="Shin J.H."/>
        </authorList>
    </citation>
    <scope>NUCLEOTIDE SEQUENCE [LARGE SCALE GENOMIC DNA]</scope>
    <source>
        <strain evidence="1">DSM 24997</strain>
    </source>
</reference>
<protein>
    <submittedName>
        <fullName evidence="1">Uncharacterized protein</fullName>
    </submittedName>
</protein>
<name>A0A0D5NJP7_9BACL</name>
<accession>A0A0D5NJP7</accession>
<proteinExistence type="predicted"/>
<dbReference type="HOGENOM" id="CLU_1968354_0_0_9"/>